<feature type="signal peptide" evidence="1">
    <location>
        <begin position="1"/>
        <end position="28"/>
    </location>
</feature>
<evidence type="ECO:0000259" key="2">
    <source>
        <dbReference type="Pfam" id="PF05229"/>
    </source>
</evidence>
<proteinExistence type="predicted"/>
<dbReference type="RefSeq" id="WP_301641382.1">
    <property type="nucleotide sequence ID" value="NZ_CP098494.1"/>
</dbReference>
<evidence type="ECO:0000313" key="4">
    <source>
        <dbReference type="Proteomes" id="UP001056619"/>
    </source>
</evidence>
<feature type="domain" description="Spore coat protein U/FanG" evidence="2">
    <location>
        <begin position="34"/>
        <end position="167"/>
    </location>
</feature>
<dbReference type="EMBL" id="CP098494">
    <property type="protein sequence ID" value="USA60238.1"/>
    <property type="molecule type" value="Genomic_DNA"/>
</dbReference>
<dbReference type="Pfam" id="PF05229">
    <property type="entry name" value="SCPU"/>
    <property type="match status" value="1"/>
</dbReference>
<keyword evidence="4" id="KW-1185">Reference proteome</keyword>
<evidence type="ECO:0000256" key="1">
    <source>
        <dbReference type="SAM" id="SignalP"/>
    </source>
</evidence>
<accession>A0ABY4U7G2</accession>
<name>A0ABY4U7G2_9SPHN</name>
<dbReference type="InterPro" id="IPR007893">
    <property type="entry name" value="Spore_coat_U/FanG"/>
</dbReference>
<dbReference type="InterPro" id="IPR053167">
    <property type="entry name" value="Spore_coat_component"/>
</dbReference>
<dbReference type="Proteomes" id="UP001056619">
    <property type="component" value="Chromosome"/>
</dbReference>
<feature type="chain" id="PRO_5047469164" evidence="1">
    <location>
        <begin position="29"/>
        <end position="170"/>
    </location>
</feature>
<reference evidence="3 4" key="1">
    <citation type="submission" date="2022-06" db="EMBL/GenBank/DDBJ databases">
        <authorList>
            <person name="Liu G."/>
        </authorList>
    </citation>
    <scope>NUCLEOTIDE SEQUENCE [LARGE SCALE GENOMIC DNA]</scope>
    <source>
        <strain evidence="3 4">E4</strain>
    </source>
</reference>
<dbReference type="PANTHER" id="PTHR37089:SF4">
    <property type="entry name" value="EXPORTED PROTEIN"/>
    <property type="match status" value="1"/>
</dbReference>
<protein>
    <submittedName>
        <fullName evidence="3">Spore coat U domain-containing protein</fullName>
    </submittedName>
</protein>
<dbReference type="PANTHER" id="PTHR37089">
    <property type="entry name" value="PROTEIN U-RELATED"/>
    <property type="match status" value="1"/>
</dbReference>
<organism evidence="3 4">
    <name type="scientific">Qipengyuania citrea</name>
    <dbReference type="NCBI Taxonomy" id="225971"/>
    <lineage>
        <taxon>Bacteria</taxon>
        <taxon>Pseudomonadati</taxon>
        <taxon>Pseudomonadota</taxon>
        <taxon>Alphaproteobacteria</taxon>
        <taxon>Sphingomonadales</taxon>
        <taxon>Erythrobacteraceae</taxon>
        <taxon>Qipengyuania</taxon>
    </lineage>
</organism>
<dbReference type="SMART" id="SM00972">
    <property type="entry name" value="SCPU"/>
    <property type="match status" value="1"/>
</dbReference>
<sequence length="170" mass="18258">MGKTGIRTTCSALAGACALAGLCSPAAAAPNGSQMQIGAQVEGRCSVSTTDMVFGVLDTKNVTRVDTNATVSVSCAGLLTFFRLTMDWGQNASGEQRRIKNASNNYLPYEVYRNNNRTQRWGQRNSESRTGVILLGIGNEDFEAYGRLSGITPSTPKGRYTDQLTVTITF</sequence>
<gene>
    <name evidence="3" type="ORF">NCF85_08910</name>
</gene>
<evidence type="ECO:0000313" key="3">
    <source>
        <dbReference type="EMBL" id="USA60238.1"/>
    </source>
</evidence>
<keyword evidence="1" id="KW-0732">Signal</keyword>